<organism evidence="4 5">
    <name type="scientific">Coniosporium apollinis</name>
    <dbReference type="NCBI Taxonomy" id="61459"/>
    <lineage>
        <taxon>Eukaryota</taxon>
        <taxon>Fungi</taxon>
        <taxon>Dikarya</taxon>
        <taxon>Ascomycota</taxon>
        <taxon>Pezizomycotina</taxon>
        <taxon>Dothideomycetes</taxon>
        <taxon>Dothideomycetes incertae sedis</taxon>
        <taxon>Coniosporium</taxon>
    </lineage>
</organism>
<dbReference type="PANTHER" id="PTHR46825:SF9">
    <property type="entry name" value="BETA-LACTAMASE-RELATED DOMAIN-CONTAINING PROTEIN"/>
    <property type="match status" value="1"/>
</dbReference>
<dbReference type="InterPro" id="IPR012338">
    <property type="entry name" value="Beta-lactam/transpept-like"/>
</dbReference>
<protein>
    <recommendedName>
        <fullName evidence="3">Beta-lactamase-related domain-containing protein</fullName>
    </recommendedName>
</protein>
<accession>A0ABQ9NZ50</accession>
<evidence type="ECO:0000313" key="5">
    <source>
        <dbReference type="Proteomes" id="UP001172684"/>
    </source>
</evidence>
<feature type="signal peptide" evidence="2">
    <location>
        <begin position="1"/>
        <end position="21"/>
    </location>
</feature>
<evidence type="ECO:0000256" key="1">
    <source>
        <dbReference type="ARBA" id="ARBA00038215"/>
    </source>
</evidence>
<dbReference type="InterPro" id="IPR001466">
    <property type="entry name" value="Beta-lactam-related"/>
</dbReference>
<dbReference type="Proteomes" id="UP001172684">
    <property type="component" value="Unassembled WGS sequence"/>
</dbReference>
<feature type="domain" description="Beta-lactamase-related" evidence="3">
    <location>
        <begin position="327"/>
        <end position="597"/>
    </location>
</feature>
<sequence length="657" mass="72233">MVKLHIVTAFLSLLWLTVGLASPTPALIEPTSGKAAARDTQLQPRAIPAWEFYYNYDSAGHQSKATALTNQGYRPISLSVYGANTNPRYAAVWVQRSGPAWQATHGLTAAAYQTWFDKWRVQGYASTIVSVTGPRNNPVYAGVMEQISGVSWWQKCDMSLDDFKNAYNQAYAETKILKSFREYGVPSDRRFCAVYHSNPQVNHWDWRPSQTPADYQATVNAFVQNQYWRPAAVSVSEDYQITSLFMDTNVGTWAARHGLTAAQLQAEYETHKANGLYIINLSGGGVGANARFTAIFAQQDIPAARAWTATGTTTGFKNNAASMATVDGIMKTFMQTNGVRQAQISIGRNGAVLMQRAYTWAEPGRHITQSTDLFLLASVSKAFVVAAVQSMYNSGRLTPSTQVYPRLGYTNPRDARLNNITVQQLLEHTGGYDRLLSGETVFMMRQIAIEQGTGGAPATMKTVVDWAFKRNLDFDPGARSQYSNYGYLLLAYLVQHVAGQSYYDYLRSTILVPNGLDVRQWTTAASAHRGDGIIQEARGIGLNALTPLSNVEVPWVYGGDGMVKEAAVGPSSLSASASTVMRFVSRFGAIGNGPRAVGWRDGKMNGVRTWAQSRADNVDWALNLNTMEFSTGVESNEVFNRLCQVDITNFLNTSPVA</sequence>
<evidence type="ECO:0000313" key="4">
    <source>
        <dbReference type="EMBL" id="KAJ9665873.1"/>
    </source>
</evidence>
<proteinExistence type="inferred from homology"/>
<keyword evidence="5" id="KW-1185">Reference proteome</keyword>
<dbReference type="InterPro" id="IPR049511">
    <property type="entry name" value="PGH-like_rpt"/>
</dbReference>
<dbReference type="Pfam" id="PF17660">
    <property type="entry name" value="BTRD1"/>
    <property type="match status" value="3"/>
</dbReference>
<comment type="similarity">
    <text evidence="1">Belongs to the peptidase S12 family.</text>
</comment>
<dbReference type="SUPFAM" id="SSF56601">
    <property type="entry name" value="beta-lactamase/transpeptidase-like"/>
    <property type="match status" value="1"/>
</dbReference>
<reference evidence="4" key="1">
    <citation type="submission" date="2022-10" db="EMBL/GenBank/DDBJ databases">
        <title>Culturing micro-colonial fungi from biological soil crusts in the Mojave desert and describing Neophaeococcomyces mojavensis, and introducing the new genera and species Taxawa tesnikishii.</title>
        <authorList>
            <person name="Kurbessoian T."/>
            <person name="Stajich J.E."/>
        </authorList>
    </citation>
    <scope>NUCLEOTIDE SEQUENCE</scope>
    <source>
        <strain evidence="4">TK_1</strain>
    </source>
</reference>
<dbReference type="InterPro" id="IPR050491">
    <property type="entry name" value="AmpC-like"/>
</dbReference>
<dbReference type="Pfam" id="PF00144">
    <property type="entry name" value="Beta-lactamase"/>
    <property type="match status" value="1"/>
</dbReference>
<gene>
    <name evidence="4" type="ORF">H2201_003997</name>
</gene>
<evidence type="ECO:0000256" key="2">
    <source>
        <dbReference type="SAM" id="SignalP"/>
    </source>
</evidence>
<name>A0ABQ9NZ50_9PEZI</name>
<evidence type="ECO:0000259" key="3">
    <source>
        <dbReference type="Pfam" id="PF00144"/>
    </source>
</evidence>
<dbReference type="PANTHER" id="PTHR46825">
    <property type="entry name" value="D-ALANYL-D-ALANINE-CARBOXYPEPTIDASE/ENDOPEPTIDASE AMPH"/>
    <property type="match status" value="1"/>
</dbReference>
<keyword evidence="2" id="KW-0732">Signal</keyword>
<dbReference type="EMBL" id="JAPDRL010000024">
    <property type="protein sequence ID" value="KAJ9665873.1"/>
    <property type="molecule type" value="Genomic_DNA"/>
</dbReference>
<comment type="caution">
    <text evidence="4">The sequence shown here is derived from an EMBL/GenBank/DDBJ whole genome shotgun (WGS) entry which is preliminary data.</text>
</comment>
<feature type="chain" id="PRO_5046930798" description="Beta-lactamase-related domain-containing protein" evidence="2">
    <location>
        <begin position="22"/>
        <end position="657"/>
    </location>
</feature>
<dbReference type="Gene3D" id="3.40.710.10">
    <property type="entry name" value="DD-peptidase/beta-lactamase superfamily"/>
    <property type="match status" value="1"/>
</dbReference>